<organism evidence="1 2">
    <name type="scientific">Actinoplanes siamensis</name>
    <dbReference type="NCBI Taxonomy" id="1223317"/>
    <lineage>
        <taxon>Bacteria</taxon>
        <taxon>Bacillati</taxon>
        <taxon>Actinomycetota</taxon>
        <taxon>Actinomycetes</taxon>
        <taxon>Micromonosporales</taxon>
        <taxon>Micromonosporaceae</taxon>
        <taxon>Actinoplanes</taxon>
    </lineage>
</organism>
<sequence>MTNTAGTAIAISPVRAAVKVVAATCDAPALVVLTGDGDSVTGETVAVPGGPLTADTAPAALAAVAALIGRHPVLFPADVYGYAVILPGERAAFAADRCGITHHILLPGINTEPVRPDRWGAITDGLTAMINAAH</sequence>
<reference evidence="1" key="1">
    <citation type="submission" date="2021-01" db="EMBL/GenBank/DDBJ databases">
        <title>Whole genome shotgun sequence of Actinoplanes siamensis NBRC 109076.</title>
        <authorList>
            <person name="Komaki H."/>
            <person name="Tamura T."/>
        </authorList>
    </citation>
    <scope>NUCLEOTIDE SEQUENCE</scope>
    <source>
        <strain evidence="1">NBRC 109076</strain>
    </source>
</reference>
<evidence type="ECO:0000313" key="2">
    <source>
        <dbReference type="Proteomes" id="UP000629619"/>
    </source>
</evidence>
<protein>
    <submittedName>
        <fullName evidence="1">Uncharacterized protein</fullName>
    </submittedName>
</protein>
<comment type="caution">
    <text evidence="1">The sequence shown here is derived from an EMBL/GenBank/DDBJ whole genome shotgun (WGS) entry which is preliminary data.</text>
</comment>
<proteinExistence type="predicted"/>
<dbReference type="AlphaFoldDB" id="A0A919N5C0"/>
<gene>
    <name evidence="1" type="ORF">Asi03nite_22060</name>
</gene>
<evidence type="ECO:0000313" key="1">
    <source>
        <dbReference type="EMBL" id="GIF04668.1"/>
    </source>
</evidence>
<keyword evidence="2" id="KW-1185">Reference proteome</keyword>
<dbReference type="EMBL" id="BOMW01000020">
    <property type="protein sequence ID" value="GIF04668.1"/>
    <property type="molecule type" value="Genomic_DNA"/>
</dbReference>
<name>A0A919N5C0_9ACTN</name>
<accession>A0A919N5C0</accession>
<dbReference type="Proteomes" id="UP000629619">
    <property type="component" value="Unassembled WGS sequence"/>
</dbReference>